<feature type="compositionally biased region" description="Basic and acidic residues" evidence="1">
    <location>
        <begin position="300"/>
        <end position="312"/>
    </location>
</feature>
<accession>A0ABP1G005</accession>
<dbReference type="Proteomes" id="UP001497392">
    <property type="component" value="Unassembled WGS sequence"/>
</dbReference>
<reference evidence="2 3" key="1">
    <citation type="submission" date="2024-06" db="EMBL/GenBank/DDBJ databases">
        <authorList>
            <person name="Kraege A."/>
            <person name="Thomma B."/>
        </authorList>
    </citation>
    <scope>NUCLEOTIDE SEQUENCE [LARGE SCALE GENOMIC DNA]</scope>
</reference>
<organism evidence="2 3">
    <name type="scientific">Coccomyxa viridis</name>
    <dbReference type="NCBI Taxonomy" id="1274662"/>
    <lineage>
        <taxon>Eukaryota</taxon>
        <taxon>Viridiplantae</taxon>
        <taxon>Chlorophyta</taxon>
        <taxon>core chlorophytes</taxon>
        <taxon>Trebouxiophyceae</taxon>
        <taxon>Trebouxiophyceae incertae sedis</taxon>
        <taxon>Coccomyxaceae</taxon>
        <taxon>Coccomyxa</taxon>
    </lineage>
</organism>
<protein>
    <submittedName>
        <fullName evidence="2">G7332 protein</fullName>
    </submittedName>
</protein>
<keyword evidence="3" id="KW-1185">Reference proteome</keyword>
<evidence type="ECO:0000313" key="2">
    <source>
        <dbReference type="EMBL" id="CAL5224616.1"/>
    </source>
</evidence>
<evidence type="ECO:0000313" key="3">
    <source>
        <dbReference type="Proteomes" id="UP001497392"/>
    </source>
</evidence>
<feature type="compositionally biased region" description="Polar residues" evidence="1">
    <location>
        <begin position="358"/>
        <end position="379"/>
    </location>
</feature>
<dbReference type="EMBL" id="CAXHTA020000011">
    <property type="protein sequence ID" value="CAL5224616.1"/>
    <property type="molecule type" value="Genomic_DNA"/>
</dbReference>
<feature type="region of interest" description="Disordered" evidence="1">
    <location>
        <begin position="358"/>
        <end position="382"/>
    </location>
</feature>
<feature type="compositionally biased region" description="Basic residues" evidence="1">
    <location>
        <begin position="84"/>
        <end position="96"/>
    </location>
</feature>
<gene>
    <name evidence="2" type="primary">g7332</name>
    <name evidence="2" type="ORF">VP750_LOCUS6275</name>
</gene>
<sequence>MVPAAALRKGMQERGASRLKEADYTIAASALDRAAPSRKCFFVRRESDIQAKQSSRDRRSSAGAVKAKESAAYAPGLQPDVKQRGRHSRRERKQRLARWEDAQQAQGHTGCQVNEESSADCPVCWGNCTHSNGKCPCLEHLPEELLAEVLDLCGRYQRNYALTLIQRCWERSKKKPPEVPTVAHVRGSLYCYSCDSQDHSAQSCPELLGVDGASKSCLMTAYRLGTCNGKTPGQIFRDWEDGAESKLLPPCPVCKSRAHCFEGCARKGHLRQEDFTLIVAALRAGQPQSARGVWEAVQARKEQGAGRRDTFPKRRATRAVPVKLSPAPASDAHVIPPGGNYARVSQAVMGVPAGAIPDQQQQQLTEKAPRSSTPFSTQGSWSTANSSAASLSLWAPTGLTKPYWHEDLAARAPTQGDLSVWSGADSGCPLGGASSSAVPAAGESGAAQRARYSVSRQLVPPGYSEERVRHQHKELQEIPGWVPAAQPHAAASAGPAAARLLAAAGLGVSPGGRPGSLQQPGAQP</sequence>
<evidence type="ECO:0000256" key="1">
    <source>
        <dbReference type="SAM" id="MobiDB-lite"/>
    </source>
</evidence>
<feature type="compositionally biased region" description="Basic and acidic residues" evidence="1">
    <location>
        <begin position="48"/>
        <end position="60"/>
    </location>
</feature>
<comment type="caution">
    <text evidence="2">The sequence shown here is derived from an EMBL/GenBank/DDBJ whole genome shotgun (WGS) entry which is preliminary data.</text>
</comment>
<feature type="region of interest" description="Disordered" evidence="1">
    <location>
        <begin position="300"/>
        <end position="320"/>
    </location>
</feature>
<feature type="region of interest" description="Disordered" evidence="1">
    <location>
        <begin position="48"/>
        <end position="101"/>
    </location>
</feature>
<name>A0ABP1G005_9CHLO</name>
<proteinExistence type="predicted"/>